<proteinExistence type="predicted"/>
<accession>A0A7T5JN95</accession>
<reference evidence="4 6" key="1">
    <citation type="submission" date="2020-12" db="EMBL/GenBank/DDBJ databases">
        <title>strain FJAT-54423T represents a novel species of the genus Brevibacillus.</title>
        <authorList>
            <person name="Tang R."/>
        </authorList>
    </citation>
    <scope>NUCLEOTIDE SEQUENCE [LARGE SCALE GENOMIC DNA]</scope>
    <source>
        <strain evidence="4 6">FJAT-54423</strain>
    </source>
</reference>
<dbReference type="EMBL" id="CP073708">
    <property type="protein sequence ID" value="QUO40961.1"/>
    <property type="molecule type" value="Genomic_DNA"/>
</dbReference>
<evidence type="ECO:0000313" key="7">
    <source>
        <dbReference type="Proteomes" id="UP000677234"/>
    </source>
</evidence>
<dbReference type="InterPro" id="IPR020476">
    <property type="entry name" value="Nudix_hydrolase"/>
</dbReference>
<evidence type="ECO:0000313" key="4">
    <source>
        <dbReference type="EMBL" id="QQE73876.1"/>
    </source>
</evidence>
<dbReference type="PANTHER" id="PTHR43046">
    <property type="entry name" value="GDP-MANNOSE MANNOSYL HYDROLASE"/>
    <property type="match status" value="1"/>
</dbReference>
<comment type="cofactor">
    <cofactor evidence="1">
        <name>Mg(2+)</name>
        <dbReference type="ChEBI" id="CHEBI:18420"/>
    </cofactor>
</comment>
<dbReference type="Proteomes" id="UP000595847">
    <property type="component" value="Chromosome"/>
</dbReference>
<dbReference type="KEGG" id="bcop:JD108_18750"/>
<evidence type="ECO:0000259" key="3">
    <source>
        <dbReference type="PROSITE" id="PS51462"/>
    </source>
</evidence>
<dbReference type="PROSITE" id="PS51462">
    <property type="entry name" value="NUDIX"/>
    <property type="match status" value="1"/>
</dbReference>
<gene>
    <name evidence="4" type="ORF">JD108_18750</name>
    <name evidence="5" type="ORF">KDJ56_18690</name>
</gene>
<keyword evidence="2" id="KW-0378">Hydrolase</keyword>
<dbReference type="GO" id="GO:0016787">
    <property type="term" value="F:hydrolase activity"/>
    <property type="evidence" value="ECO:0007669"/>
    <property type="project" value="UniProtKB-KW"/>
</dbReference>
<keyword evidence="7" id="KW-1185">Reference proteome</keyword>
<protein>
    <submittedName>
        <fullName evidence="4">NUDIX domain-containing protein</fullName>
    </submittedName>
</protein>
<reference evidence="5" key="2">
    <citation type="submission" date="2021-04" db="EMBL/GenBank/DDBJ databases">
        <title>Brevibacillus composti FJAT-54423, complete genome.</title>
        <authorList>
            <person name="Tang R."/>
        </authorList>
    </citation>
    <scope>NUCLEOTIDE SEQUENCE</scope>
    <source>
        <strain evidence="5">FJAT-54424</strain>
    </source>
</reference>
<dbReference type="EMBL" id="CP066308">
    <property type="protein sequence ID" value="QQE73876.1"/>
    <property type="molecule type" value="Genomic_DNA"/>
</dbReference>
<dbReference type="InterPro" id="IPR015797">
    <property type="entry name" value="NUDIX_hydrolase-like_dom_sf"/>
</dbReference>
<evidence type="ECO:0000256" key="1">
    <source>
        <dbReference type="ARBA" id="ARBA00001946"/>
    </source>
</evidence>
<organism evidence="4 6">
    <name type="scientific">Brevibacillus composti</name>
    <dbReference type="NCBI Taxonomy" id="2796470"/>
    <lineage>
        <taxon>Bacteria</taxon>
        <taxon>Bacillati</taxon>
        <taxon>Bacillota</taxon>
        <taxon>Bacilli</taxon>
        <taxon>Bacillales</taxon>
        <taxon>Paenibacillaceae</taxon>
        <taxon>Brevibacillus</taxon>
    </lineage>
</organism>
<dbReference type="Proteomes" id="UP000677234">
    <property type="component" value="Chromosome"/>
</dbReference>
<evidence type="ECO:0000313" key="6">
    <source>
        <dbReference type="Proteomes" id="UP000595847"/>
    </source>
</evidence>
<feature type="domain" description="Nudix hydrolase" evidence="3">
    <location>
        <begin position="17"/>
        <end position="142"/>
    </location>
</feature>
<dbReference type="Pfam" id="PF00293">
    <property type="entry name" value="NUDIX"/>
    <property type="match status" value="1"/>
</dbReference>
<evidence type="ECO:0000313" key="5">
    <source>
        <dbReference type="EMBL" id="QUO40961.1"/>
    </source>
</evidence>
<sequence>MAWYHPLISWYWRLRKPLTLGVRLIVTDRQKGVLLVRHTYVKGWYLPGGGVEKGESFQDAARRELWEECRAEARSMTLCHLYYSEREGKRDYIALFHVDDFRQEQHEPNDPEVAEYRFFPWDGLPREMTPATSRRIEEFCQRHYPTDRW</sequence>
<dbReference type="InterPro" id="IPR000086">
    <property type="entry name" value="NUDIX_hydrolase_dom"/>
</dbReference>
<dbReference type="PANTHER" id="PTHR43046:SF16">
    <property type="entry name" value="ADP-RIBOSE PYROPHOSPHATASE YJHB-RELATED"/>
    <property type="match status" value="1"/>
</dbReference>
<name>A0A7T5JN95_9BACL</name>
<dbReference type="RefSeq" id="WP_198827474.1">
    <property type="nucleotide sequence ID" value="NZ_CP066308.1"/>
</dbReference>
<dbReference type="AlphaFoldDB" id="A0A7T5JN95"/>
<evidence type="ECO:0000256" key="2">
    <source>
        <dbReference type="ARBA" id="ARBA00022801"/>
    </source>
</evidence>
<dbReference type="SUPFAM" id="SSF55811">
    <property type="entry name" value="Nudix"/>
    <property type="match status" value="1"/>
</dbReference>
<dbReference type="PRINTS" id="PR00502">
    <property type="entry name" value="NUDIXFAMILY"/>
</dbReference>
<dbReference type="Gene3D" id="3.90.79.10">
    <property type="entry name" value="Nucleoside Triphosphate Pyrophosphohydrolase"/>
    <property type="match status" value="1"/>
</dbReference>